<evidence type="ECO:0000313" key="7">
    <source>
        <dbReference type="EMBL" id="KAF9456993.1"/>
    </source>
</evidence>
<dbReference type="PANTHER" id="PTHR15549:SF6">
    <property type="entry name" value="MID2 DOMAIN-CONTAINING PROTEIN"/>
    <property type="match status" value="1"/>
</dbReference>
<evidence type="ECO:0000256" key="4">
    <source>
        <dbReference type="ARBA" id="ARBA00023136"/>
    </source>
</evidence>
<dbReference type="Proteomes" id="UP000807353">
    <property type="component" value="Unassembled WGS sequence"/>
</dbReference>
<gene>
    <name evidence="7" type="ORF">BDZ94DRAFT_291457</name>
</gene>
<keyword evidence="2 6" id="KW-0812">Transmembrane</keyword>
<comment type="caution">
    <text evidence="7">The sequence shown here is derived from an EMBL/GenBank/DDBJ whole genome shotgun (WGS) entry which is preliminary data.</text>
</comment>
<dbReference type="GO" id="GO:0071944">
    <property type="term" value="C:cell periphery"/>
    <property type="evidence" value="ECO:0007669"/>
    <property type="project" value="UniProtKB-ARBA"/>
</dbReference>
<feature type="compositionally biased region" description="Polar residues" evidence="5">
    <location>
        <begin position="1"/>
        <end position="17"/>
    </location>
</feature>
<evidence type="ECO:0000256" key="2">
    <source>
        <dbReference type="ARBA" id="ARBA00022692"/>
    </source>
</evidence>
<evidence type="ECO:0000313" key="8">
    <source>
        <dbReference type="Proteomes" id="UP000807353"/>
    </source>
</evidence>
<protein>
    <submittedName>
        <fullName evidence="7">Uncharacterized protein</fullName>
    </submittedName>
</protein>
<evidence type="ECO:0000256" key="6">
    <source>
        <dbReference type="SAM" id="Phobius"/>
    </source>
</evidence>
<comment type="subcellular location">
    <subcellularLocation>
        <location evidence="1">Membrane</location>
        <topology evidence="1">Single-pass membrane protein</topology>
    </subcellularLocation>
</comment>
<dbReference type="PANTHER" id="PTHR15549">
    <property type="entry name" value="PAIRED IMMUNOGLOBULIN-LIKE TYPE 2 RECEPTOR"/>
    <property type="match status" value="1"/>
</dbReference>
<feature type="transmembrane region" description="Helical" evidence="6">
    <location>
        <begin position="49"/>
        <end position="71"/>
    </location>
</feature>
<name>A0A9P5XSX2_9AGAR</name>
<keyword evidence="4 6" id="KW-0472">Membrane</keyword>
<dbReference type="AlphaFoldDB" id="A0A9P5XSX2"/>
<evidence type="ECO:0000256" key="1">
    <source>
        <dbReference type="ARBA" id="ARBA00004167"/>
    </source>
</evidence>
<organism evidence="7 8">
    <name type="scientific">Collybia nuda</name>
    <dbReference type="NCBI Taxonomy" id="64659"/>
    <lineage>
        <taxon>Eukaryota</taxon>
        <taxon>Fungi</taxon>
        <taxon>Dikarya</taxon>
        <taxon>Basidiomycota</taxon>
        <taxon>Agaricomycotina</taxon>
        <taxon>Agaricomycetes</taxon>
        <taxon>Agaricomycetidae</taxon>
        <taxon>Agaricales</taxon>
        <taxon>Tricholomatineae</taxon>
        <taxon>Clitocybaceae</taxon>
        <taxon>Collybia</taxon>
    </lineage>
</organism>
<accession>A0A9P5XSX2</accession>
<feature type="region of interest" description="Disordered" evidence="5">
    <location>
        <begin position="1"/>
        <end position="22"/>
    </location>
</feature>
<dbReference type="GO" id="GO:0016020">
    <property type="term" value="C:membrane"/>
    <property type="evidence" value="ECO:0007669"/>
    <property type="project" value="UniProtKB-SubCell"/>
</dbReference>
<sequence>MTTSSPSLVAQPTGNDLSSTSSISGAIASTKQTVESSGTSSNSLGPGPIVGIALGSIFVILLLVAVSLFCWRRRRHTQSTPGSGTLAEGNVFVTRPLVGGVVPFPTSPHQTTRINSGKPTKWAVASDSKRTLVDSMTLPPAYS</sequence>
<keyword evidence="3 6" id="KW-1133">Transmembrane helix</keyword>
<evidence type="ECO:0000256" key="5">
    <source>
        <dbReference type="SAM" id="MobiDB-lite"/>
    </source>
</evidence>
<keyword evidence="8" id="KW-1185">Reference proteome</keyword>
<reference evidence="7" key="1">
    <citation type="submission" date="2020-11" db="EMBL/GenBank/DDBJ databases">
        <authorList>
            <consortium name="DOE Joint Genome Institute"/>
            <person name="Ahrendt S."/>
            <person name="Riley R."/>
            <person name="Andreopoulos W."/>
            <person name="Labutti K."/>
            <person name="Pangilinan J."/>
            <person name="Ruiz-Duenas F.J."/>
            <person name="Barrasa J.M."/>
            <person name="Sanchez-Garcia M."/>
            <person name="Camarero S."/>
            <person name="Miyauchi S."/>
            <person name="Serrano A."/>
            <person name="Linde D."/>
            <person name="Babiker R."/>
            <person name="Drula E."/>
            <person name="Ayuso-Fernandez I."/>
            <person name="Pacheco R."/>
            <person name="Padilla G."/>
            <person name="Ferreira P."/>
            <person name="Barriuso J."/>
            <person name="Kellner H."/>
            <person name="Castanera R."/>
            <person name="Alfaro M."/>
            <person name="Ramirez L."/>
            <person name="Pisabarro A.G."/>
            <person name="Kuo A."/>
            <person name="Tritt A."/>
            <person name="Lipzen A."/>
            <person name="He G."/>
            <person name="Yan M."/>
            <person name="Ng V."/>
            <person name="Cullen D."/>
            <person name="Martin F."/>
            <person name="Rosso M.-N."/>
            <person name="Henrissat B."/>
            <person name="Hibbett D."/>
            <person name="Martinez A.T."/>
            <person name="Grigoriev I.V."/>
        </authorList>
    </citation>
    <scope>NUCLEOTIDE SEQUENCE</scope>
    <source>
        <strain evidence="7">CBS 247.69</strain>
    </source>
</reference>
<dbReference type="InterPro" id="IPR051694">
    <property type="entry name" value="Immunoregulatory_rcpt-like"/>
</dbReference>
<proteinExistence type="predicted"/>
<dbReference type="EMBL" id="MU150392">
    <property type="protein sequence ID" value="KAF9456993.1"/>
    <property type="molecule type" value="Genomic_DNA"/>
</dbReference>
<evidence type="ECO:0000256" key="3">
    <source>
        <dbReference type="ARBA" id="ARBA00022989"/>
    </source>
</evidence>